<sequence length="488" mass="54424">MTMAMFHRAEMLLRLGYDCSILTLDYNPGFDDQVETIYASGRLSRSVAILNPFKQLSELAVQRKPVRAQLNDAGTQGRYVEVGEAEGGRYERHFSADGMYLHYVRKRRDGTIQFVDHFDEHHVRTRRDEFAPLGWIHKSTDYNMGKVHQERFFAPNGDAYLSRWWNVDTGKPSIVFDLSSTHGVAHRYSSLSAWQTAWMASIAGEASSTIVCDGPGSMLKVIDVPSHIARRVGVVHTAHFEYSPDSDRGPLKQNHSFLERAHELDALVVPTEEQARDIVDEFGAADRVVTIRNVLPTGAAARPRVTVTSRVSMFCTLNAGKQVDHAIRAFGKIASEFPDAAFDIFGEGPEKQRLQALINELGLHERIRLRGYTLDVEGEMRASTCTLLTSRQEGMSYVIAESMLQQVPCVSYDARYGPSELITDGSNGLLVAEGDVTGLAGALGSMLRDPRRAREMGERARLAVLRLFDADQIEDAWRSLVEGELSEG</sequence>
<protein>
    <submittedName>
        <fullName evidence="3">Glycosyltransferase</fullName>
    </submittedName>
</protein>
<dbReference type="PANTHER" id="PTHR12526">
    <property type="entry name" value="GLYCOSYLTRANSFERASE"/>
    <property type="match status" value="1"/>
</dbReference>
<gene>
    <name evidence="3" type="ORF">JF543_01195</name>
</gene>
<accession>A0A939DTC8</accession>
<dbReference type="InterPro" id="IPR001296">
    <property type="entry name" value="Glyco_trans_1"/>
</dbReference>
<proteinExistence type="predicted"/>
<evidence type="ECO:0000313" key="3">
    <source>
        <dbReference type="EMBL" id="MBN8204571.1"/>
    </source>
</evidence>
<evidence type="ECO:0000259" key="2">
    <source>
        <dbReference type="Pfam" id="PF00534"/>
    </source>
</evidence>
<dbReference type="Proteomes" id="UP000664385">
    <property type="component" value="Unassembled WGS sequence"/>
</dbReference>
<comment type="caution">
    <text evidence="3">The sequence shown here is derived from an EMBL/GenBank/DDBJ whole genome shotgun (WGS) entry which is preliminary data.</text>
</comment>
<name>A0A939DTC8_9MICO</name>
<reference evidence="3" key="1">
    <citation type="submission" date="2020-12" db="EMBL/GenBank/DDBJ databases">
        <title>PHA producing bacteria isolated from mangrove.</title>
        <authorList>
            <person name="Zheng W."/>
            <person name="Yu S."/>
            <person name="Huang Y."/>
        </authorList>
    </citation>
    <scope>NUCLEOTIDE SEQUENCE</scope>
    <source>
        <strain evidence="3">GN8-5</strain>
    </source>
</reference>
<organism evidence="3 4">
    <name type="scientific">Microbacterium esteraromaticum</name>
    <dbReference type="NCBI Taxonomy" id="57043"/>
    <lineage>
        <taxon>Bacteria</taxon>
        <taxon>Bacillati</taxon>
        <taxon>Actinomycetota</taxon>
        <taxon>Actinomycetes</taxon>
        <taxon>Micrococcales</taxon>
        <taxon>Microbacteriaceae</taxon>
        <taxon>Microbacterium</taxon>
    </lineage>
</organism>
<dbReference type="AlphaFoldDB" id="A0A939DTC8"/>
<evidence type="ECO:0000256" key="1">
    <source>
        <dbReference type="ARBA" id="ARBA00022679"/>
    </source>
</evidence>
<dbReference type="SUPFAM" id="SSF53756">
    <property type="entry name" value="UDP-Glycosyltransferase/glycogen phosphorylase"/>
    <property type="match status" value="1"/>
</dbReference>
<dbReference type="Pfam" id="PF00534">
    <property type="entry name" value="Glycos_transf_1"/>
    <property type="match status" value="1"/>
</dbReference>
<dbReference type="PANTHER" id="PTHR12526:SF627">
    <property type="entry name" value="D-RHAMNOSYLTRANSFERASE WBPZ"/>
    <property type="match status" value="1"/>
</dbReference>
<keyword evidence="1" id="KW-0808">Transferase</keyword>
<evidence type="ECO:0000313" key="4">
    <source>
        <dbReference type="Proteomes" id="UP000664385"/>
    </source>
</evidence>
<dbReference type="Gene3D" id="3.40.50.2000">
    <property type="entry name" value="Glycogen Phosphorylase B"/>
    <property type="match status" value="3"/>
</dbReference>
<dbReference type="RefSeq" id="WP_206822511.1">
    <property type="nucleotide sequence ID" value="NZ_JAEMWU010000001.1"/>
</dbReference>
<dbReference type="EMBL" id="JAEMWU010000001">
    <property type="protein sequence ID" value="MBN8204571.1"/>
    <property type="molecule type" value="Genomic_DNA"/>
</dbReference>
<dbReference type="GO" id="GO:0016757">
    <property type="term" value="F:glycosyltransferase activity"/>
    <property type="evidence" value="ECO:0007669"/>
    <property type="project" value="InterPro"/>
</dbReference>
<feature type="domain" description="Glycosyl transferase family 1" evidence="2">
    <location>
        <begin position="317"/>
        <end position="461"/>
    </location>
</feature>